<gene>
    <name evidence="3" type="ORF">NP493_316g02073</name>
</gene>
<feature type="region of interest" description="Disordered" evidence="2">
    <location>
        <begin position="638"/>
        <end position="742"/>
    </location>
</feature>
<evidence type="ECO:0000256" key="2">
    <source>
        <dbReference type="SAM" id="MobiDB-lite"/>
    </source>
</evidence>
<dbReference type="PANTHER" id="PTHR35347">
    <property type="entry name" value="COILED-COIL DOMAIN-CONTAINING PROTEIN 175"/>
    <property type="match status" value="1"/>
</dbReference>
<dbReference type="Proteomes" id="UP001209878">
    <property type="component" value="Unassembled WGS sequence"/>
</dbReference>
<protein>
    <submittedName>
        <fullName evidence="3">Uncharacterized protein</fullName>
    </submittedName>
</protein>
<feature type="coiled-coil region" evidence="1">
    <location>
        <begin position="394"/>
        <end position="421"/>
    </location>
</feature>
<feature type="coiled-coil region" evidence="1">
    <location>
        <begin position="341"/>
        <end position="368"/>
    </location>
</feature>
<evidence type="ECO:0000313" key="4">
    <source>
        <dbReference type="Proteomes" id="UP001209878"/>
    </source>
</evidence>
<feature type="coiled-coil region" evidence="1">
    <location>
        <begin position="468"/>
        <end position="506"/>
    </location>
</feature>
<dbReference type="PANTHER" id="PTHR35347:SF1">
    <property type="entry name" value="COILED-COIL DOMAIN-CONTAINING PROTEIN 175"/>
    <property type="match status" value="1"/>
</dbReference>
<evidence type="ECO:0000313" key="3">
    <source>
        <dbReference type="EMBL" id="KAK2183270.1"/>
    </source>
</evidence>
<feature type="coiled-coil region" evidence="1">
    <location>
        <begin position="239"/>
        <end position="280"/>
    </location>
</feature>
<feature type="coiled-coil region" evidence="1">
    <location>
        <begin position="555"/>
        <end position="600"/>
    </location>
</feature>
<accession>A0AAD9L6A2</accession>
<dbReference type="AlphaFoldDB" id="A0AAD9L6A2"/>
<evidence type="ECO:0000256" key="1">
    <source>
        <dbReference type="SAM" id="Coils"/>
    </source>
</evidence>
<dbReference type="EMBL" id="JAODUO010000317">
    <property type="protein sequence ID" value="KAK2183270.1"/>
    <property type="molecule type" value="Genomic_DNA"/>
</dbReference>
<reference evidence="3" key="1">
    <citation type="journal article" date="2023" name="Mol. Biol. Evol.">
        <title>Third-Generation Sequencing Reveals the Adaptive Role of the Epigenome in Three Deep-Sea Polychaetes.</title>
        <authorList>
            <person name="Perez M."/>
            <person name="Aroh O."/>
            <person name="Sun Y."/>
            <person name="Lan Y."/>
            <person name="Juniper S.K."/>
            <person name="Young C.R."/>
            <person name="Angers B."/>
            <person name="Qian P.Y."/>
        </authorList>
    </citation>
    <scope>NUCLEOTIDE SEQUENCE</scope>
    <source>
        <strain evidence="3">R07B-5</strain>
    </source>
</reference>
<feature type="coiled-coil region" evidence="1">
    <location>
        <begin position="172"/>
        <end position="203"/>
    </location>
</feature>
<comment type="caution">
    <text evidence="3">The sequence shown here is derived from an EMBL/GenBank/DDBJ whole genome shotgun (WGS) entry which is preliminary data.</text>
</comment>
<sequence>MSALTLASKVSSGPTLAEVPGINSAVAHLQELANRMKGADFGFHEVDVGNVDGVIEALGVTYGECCKLREKYETETIKSSILRHRLQFLPAEISAELQAAVSAARQSDANEQAILEKSLSAINENITYLQKRLRALEEYNATLHPARDKVRQEHEEIVAMLNQRMAEKARFIVDLEDGIMQLKEDLIQERAEARVEKKRLKKTVFDTTTKMRAQKEVNVEKKKELDQVFEKTKDSESHLENIRESIKESEMERSKYEGQERALERQLEREIKTNEDLRKQGIVIREEIVTNEEEFQERRGELMDKMAKIDETLGYQVSKNDGLVAEKNKATDKRHSTEQIVKFENQKLQDYKHRLASMAEEVSRLAKSTASMEETLAELLETHESIMTTFKGRIDEFRAQLAKERKERVSLQERRESSQMDMEKFRGDSEKQMIYTNKKIIDGKMQHDSLTKEGIKLQKAISVDGNSLEQLKQKVSKRRSSYEQLRDERLKEIQALKDEIEHMLADTGRKEQQMSEKTPPFEDLRTQHKDATEKYEGKNKLLPLRSQKLRFTEQLKAATAQLDKLTKPVEQLQEDLKKKRTEALQQLKENGEEIAQMEQEIFEVGRNLKKGLEENHKFEQANALLEYQMTVLEAQMEENDKQKKRLQTVVQQIRDSREPSRRRRSTRTATGSRRERKSVHSDTAVVPQMETPAKKSFSRPSPPPLAKSQAGVPQMEAPAKKSISRASPPPSSPLLKSHPDGK</sequence>
<name>A0AAD9L6A2_RIDPI</name>
<dbReference type="InterPro" id="IPR038834">
    <property type="entry name" value="CCDC175"/>
</dbReference>
<keyword evidence="1" id="KW-0175">Coiled coil</keyword>
<keyword evidence="4" id="KW-1185">Reference proteome</keyword>
<organism evidence="3 4">
    <name type="scientific">Ridgeia piscesae</name>
    <name type="common">Tubeworm</name>
    <dbReference type="NCBI Taxonomy" id="27915"/>
    <lineage>
        <taxon>Eukaryota</taxon>
        <taxon>Metazoa</taxon>
        <taxon>Spiralia</taxon>
        <taxon>Lophotrochozoa</taxon>
        <taxon>Annelida</taxon>
        <taxon>Polychaeta</taxon>
        <taxon>Sedentaria</taxon>
        <taxon>Canalipalpata</taxon>
        <taxon>Sabellida</taxon>
        <taxon>Siboglinidae</taxon>
        <taxon>Ridgeia</taxon>
    </lineage>
</organism>
<proteinExistence type="predicted"/>